<dbReference type="InterPro" id="IPR029058">
    <property type="entry name" value="AB_hydrolase_fold"/>
</dbReference>
<accession>W4M4U8</accession>
<sequence length="267" mass="29438">MSTTAATYTEEVVDVAGQPPLHLAKGGSGKPLLILHGEMGHQGWLRFHEALAQHYTVTLPVHPGFGKTARVAWARNVRDLASWYLEAIDDLGLDGIPILGCGLGGWLAAEMAAASPKQFSKLIVASAPGIRPPQGEIFDMFLVVAKEYVEKSFVDPANCPEYQELYGEEAPREIQEIWFNSREESSRLTWRPYMHDLTLPPRLHRLKQVSTLIMWGREDAIVPVSAGEAYQAAIPGSKLTVIDGAGHHPEIEQADAFVKCVEDFIRS</sequence>
<dbReference type="AlphaFoldDB" id="W4M4U8"/>
<name>W4M4U8_9BACT</name>
<protein>
    <recommendedName>
        <fullName evidence="1">AB hydrolase-1 domain-containing protein</fullName>
    </recommendedName>
</protein>
<dbReference type="Gene3D" id="3.40.50.1820">
    <property type="entry name" value="alpha/beta hydrolase"/>
    <property type="match status" value="1"/>
</dbReference>
<gene>
    <name evidence="2" type="ORF">ETSY2_25840</name>
</gene>
<organism evidence="2 3">
    <name type="scientific">Candidatus Entotheonella gemina</name>
    <dbReference type="NCBI Taxonomy" id="1429439"/>
    <lineage>
        <taxon>Bacteria</taxon>
        <taxon>Pseudomonadati</taxon>
        <taxon>Nitrospinota/Tectimicrobiota group</taxon>
        <taxon>Candidatus Tectimicrobiota</taxon>
        <taxon>Candidatus Entotheonellia</taxon>
        <taxon>Candidatus Entotheonellales</taxon>
        <taxon>Candidatus Entotheonellaceae</taxon>
        <taxon>Candidatus Entotheonella</taxon>
    </lineage>
</organism>
<comment type="caution">
    <text evidence="2">The sequence shown here is derived from an EMBL/GenBank/DDBJ whole genome shotgun (WGS) entry which is preliminary data.</text>
</comment>
<dbReference type="InterPro" id="IPR050471">
    <property type="entry name" value="AB_hydrolase"/>
</dbReference>
<evidence type="ECO:0000259" key="1">
    <source>
        <dbReference type="Pfam" id="PF12697"/>
    </source>
</evidence>
<dbReference type="HOGENOM" id="CLU_020336_13_2_7"/>
<dbReference type="SUPFAM" id="SSF53474">
    <property type="entry name" value="alpha/beta-Hydrolases"/>
    <property type="match status" value="1"/>
</dbReference>
<proteinExistence type="predicted"/>
<dbReference type="Pfam" id="PF12697">
    <property type="entry name" value="Abhydrolase_6"/>
    <property type="match status" value="1"/>
</dbReference>
<dbReference type="PRINTS" id="PR00111">
    <property type="entry name" value="ABHYDROLASE"/>
</dbReference>
<evidence type="ECO:0000313" key="3">
    <source>
        <dbReference type="Proteomes" id="UP000019140"/>
    </source>
</evidence>
<dbReference type="InterPro" id="IPR000073">
    <property type="entry name" value="AB_hydrolase_1"/>
</dbReference>
<dbReference type="Proteomes" id="UP000019140">
    <property type="component" value="Unassembled WGS sequence"/>
</dbReference>
<dbReference type="PANTHER" id="PTHR43433:SF5">
    <property type="entry name" value="AB HYDROLASE-1 DOMAIN-CONTAINING PROTEIN"/>
    <property type="match status" value="1"/>
</dbReference>
<dbReference type="EMBL" id="AZHX01001079">
    <property type="protein sequence ID" value="ETX04956.1"/>
    <property type="molecule type" value="Genomic_DNA"/>
</dbReference>
<evidence type="ECO:0000313" key="2">
    <source>
        <dbReference type="EMBL" id="ETX04956.1"/>
    </source>
</evidence>
<keyword evidence="3" id="KW-1185">Reference proteome</keyword>
<dbReference type="PANTHER" id="PTHR43433">
    <property type="entry name" value="HYDROLASE, ALPHA/BETA FOLD FAMILY PROTEIN"/>
    <property type="match status" value="1"/>
</dbReference>
<reference evidence="2 3" key="1">
    <citation type="journal article" date="2014" name="Nature">
        <title>An environmental bacterial taxon with a large and distinct metabolic repertoire.</title>
        <authorList>
            <person name="Wilson M.C."/>
            <person name="Mori T."/>
            <person name="Ruckert C."/>
            <person name="Uria A.R."/>
            <person name="Helf M.J."/>
            <person name="Takada K."/>
            <person name="Gernert C."/>
            <person name="Steffens U.A."/>
            <person name="Heycke N."/>
            <person name="Schmitt S."/>
            <person name="Rinke C."/>
            <person name="Helfrich E.J."/>
            <person name="Brachmann A.O."/>
            <person name="Gurgui C."/>
            <person name="Wakimoto T."/>
            <person name="Kracht M."/>
            <person name="Crusemann M."/>
            <person name="Hentschel U."/>
            <person name="Abe I."/>
            <person name="Matsunaga S."/>
            <person name="Kalinowski J."/>
            <person name="Takeyama H."/>
            <person name="Piel J."/>
        </authorList>
    </citation>
    <scope>NUCLEOTIDE SEQUENCE [LARGE SCALE GENOMIC DNA]</scope>
    <source>
        <strain evidence="3">TSY2</strain>
    </source>
</reference>
<feature type="domain" description="AB hydrolase-1" evidence="1">
    <location>
        <begin position="32"/>
        <end position="258"/>
    </location>
</feature>